<dbReference type="EMBL" id="QQAV01000010">
    <property type="protein sequence ID" value="RDI20758.1"/>
    <property type="molecule type" value="Genomic_DNA"/>
</dbReference>
<dbReference type="InterPro" id="IPR036388">
    <property type="entry name" value="WH-like_DNA-bd_sf"/>
</dbReference>
<dbReference type="Gene3D" id="6.10.250.690">
    <property type="match status" value="1"/>
</dbReference>
<dbReference type="GO" id="GO:0045893">
    <property type="term" value="P:positive regulation of DNA-templated transcription"/>
    <property type="evidence" value="ECO:0007669"/>
    <property type="project" value="UniProtKB-ARBA"/>
</dbReference>
<evidence type="ECO:0000313" key="12">
    <source>
        <dbReference type="EMBL" id="RDI20758.1"/>
    </source>
</evidence>
<dbReference type="GO" id="GO:0042802">
    <property type="term" value="F:identical protein binding"/>
    <property type="evidence" value="ECO:0007669"/>
    <property type="project" value="UniProtKB-ARBA"/>
</dbReference>
<name>A0A370FD43_9BURK</name>
<evidence type="ECO:0000256" key="2">
    <source>
        <dbReference type="ARBA" id="ARBA00022490"/>
    </source>
</evidence>
<dbReference type="GO" id="GO:0000156">
    <property type="term" value="F:phosphorelay response regulator activity"/>
    <property type="evidence" value="ECO:0007669"/>
    <property type="project" value="TreeGrafter"/>
</dbReference>
<comment type="caution">
    <text evidence="12">The sequence shown here is derived from an EMBL/GenBank/DDBJ whole genome shotgun (WGS) entry which is preliminary data.</text>
</comment>
<dbReference type="InterPro" id="IPR016032">
    <property type="entry name" value="Sig_transdc_resp-reg_C-effctor"/>
</dbReference>
<evidence type="ECO:0000256" key="3">
    <source>
        <dbReference type="ARBA" id="ARBA00022553"/>
    </source>
</evidence>
<keyword evidence="6 9" id="KW-0238">DNA-binding</keyword>
<keyword evidence="5" id="KW-0805">Transcription regulation</keyword>
<dbReference type="InterPro" id="IPR039420">
    <property type="entry name" value="WalR-like"/>
</dbReference>
<organism evidence="12 13">
    <name type="scientific">Pseudacidovorax intermedius</name>
    <dbReference type="NCBI Taxonomy" id="433924"/>
    <lineage>
        <taxon>Bacteria</taxon>
        <taxon>Pseudomonadati</taxon>
        <taxon>Pseudomonadota</taxon>
        <taxon>Betaproteobacteria</taxon>
        <taxon>Burkholderiales</taxon>
        <taxon>Comamonadaceae</taxon>
        <taxon>Pseudacidovorax</taxon>
    </lineage>
</organism>
<dbReference type="GO" id="GO:0000987">
    <property type="term" value="F:cis-regulatory region sequence-specific DNA binding"/>
    <property type="evidence" value="ECO:0007669"/>
    <property type="project" value="UniProtKB-ARBA"/>
</dbReference>
<dbReference type="RefSeq" id="WP_114804264.1">
    <property type="nucleotide sequence ID" value="NZ_QQAV01000010.1"/>
</dbReference>
<evidence type="ECO:0000256" key="9">
    <source>
        <dbReference type="PROSITE-ProRule" id="PRU01091"/>
    </source>
</evidence>
<evidence type="ECO:0000256" key="7">
    <source>
        <dbReference type="ARBA" id="ARBA00023163"/>
    </source>
</evidence>
<accession>A0A370FD43</accession>
<evidence type="ECO:0000256" key="4">
    <source>
        <dbReference type="ARBA" id="ARBA00023012"/>
    </source>
</evidence>
<keyword evidence="7" id="KW-0804">Transcription</keyword>
<dbReference type="Pfam" id="PF00072">
    <property type="entry name" value="Response_reg"/>
    <property type="match status" value="1"/>
</dbReference>
<dbReference type="FunFam" id="1.10.10.10:FF:000210">
    <property type="entry name" value="Winged-helix transcriptional response regulator KdpE"/>
    <property type="match status" value="1"/>
</dbReference>
<dbReference type="NCBIfam" id="NF007820">
    <property type="entry name" value="PRK10529.1"/>
    <property type="match status" value="1"/>
</dbReference>
<dbReference type="GO" id="GO:0032993">
    <property type="term" value="C:protein-DNA complex"/>
    <property type="evidence" value="ECO:0007669"/>
    <property type="project" value="TreeGrafter"/>
</dbReference>
<dbReference type="PROSITE" id="PS50110">
    <property type="entry name" value="RESPONSE_REGULATORY"/>
    <property type="match status" value="1"/>
</dbReference>
<evidence type="ECO:0000259" key="10">
    <source>
        <dbReference type="PROSITE" id="PS50110"/>
    </source>
</evidence>
<keyword evidence="2" id="KW-0963">Cytoplasm</keyword>
<dbReference type="SMART" id="SM00448">
    <property type="entry name" value="REC"/>
    <property type="match status" value="1"/>
</dbReference>
<dbReference type="SUPFAM" id="SSF52172">
    <property type="entry name" value="CheY-like"/>
    <property type="match status" value="1"/>
</dbReference>
<dbReference type="InterPro" id="IPR011006">
    <property type="entry name" value="CheY-like_superfamily"/>
</dbReference>
<dbReference type="Pfam" id="PF00486">
    <property type="entry name" value="Trans_reg_C"/>
    <property type="match status" value="1"/>
</dbReference>
<evidence type="ECO:0000256" key="8">
    <source>
        <dbReference type="PROSITE-ProRule" id="PRU00169"/>
    </source>
</evidence>
<dbReference type="SMART" id="SM00862">
    <property type="entry name" value="Trans_reg_C"/>
    <property type="match status" value="1"/>
</dbReference>
<evidence type="ECO:0000256" key="6">
    <source>
        <dbReference type="ARBA" id="ARBA00023125"/>
    </source>
</evidence>
<dbReference type="FunFam" id="3.40.50.2300:FF:000021">
    <property type="entry name" value="Two-component system response regulator KdpE"/>
    <property type="match status" value="1"/>
</dbReference>
<feature type="domain" description="OmpR/PhoB-type" evidence="11">
    <location>
        <begin position="139"/>
        <end position="242"/>
    </location>
</feature>
<protein>
    <submittedName>
        <fullName evidence="12">Two-component system KDP operon response regulator KdpE</fullName>
    </submittedName>
</protein>
<dbReference type="STRING" id="433924.NS331_21845"/>
<dbReference type="GO" id="GO:0005829">
    <property type="term" value="C:cytosol"/>
    <property type="evidence" value="ECO:0007669"/>
    <property type="project" value="TreeGrafter"/>
</dbReference>
<keyword evidence="13" id="KW-1185">Reference proteome</keyword>
<dbReference type="CDD" id="cd00383">
    <property type="entry name" value="trans_reg_C"/>
    <property type="match status" value="1"/>
</dbReference>
<keyword evidence="3 8" id="KW-0597">Phosphoprotein</keyword>
<dbReference type="AlphaFoldDB" id="A0A370FD43"/>
<keyword evidence="4" id="KW-0902">Two-component regulatory system</keyword>
<dbReference type="PANTHER" id="PTHR48111:SF50">
    <property type="entry name" value="KDP OPERON TRANSCRIPTIONAL REGULATORY PROTEIN KDPE"/>
    <property type="match status" value="1"/>
</dbReference>
<dbReference type="CDD" id="cd17620">
    <property type="entry name" value="REC_OmpR_KdpE-like"/>
    <property type="match status" value="1"/>
</dbReference>
<evidence type="ECO:0000313" key="13">
    <source>
        <dbReference type="Proteomes" id="UP000255265"/>
    </source>
</evidence>
<reference evidence="12 13" key="1">
    <citation type="submission" date="2018-07" db="EMBL/GenBank/DDBJ databases">
        <title>Genomic Encyclopedia of Type Strains, Phase IV (KMG-IV): sequencing the most valuable type-strain genomes for metagenomic binning, comparative biology and taxonomic classification.</title>
        <authorList>
            <person name="Goeker M."/>
        </authorList>
    </citation>
    <scope>NUCLEOTIDE SEQUENCE [LARGE SCALE GENOMIC DNA]</scope>
    <source>
        <strain evidence="12 13">DSM 21352</strain>
    </source>
</reference>
<dbReference type="PANTHER" id="PTHR48111">
    <property type="entry name" value="REGULATOR OF RPOS"/>
    <property type="match status" value="1"/>
</dbReference>
<feature type="modified residue" description="4-aspartylphosphate" evidence="8">
    <location>
        <position position="63"/>
    </location>
</feature>
<dbReference type="Gene3D" id="1.10.10.10">
    <property type="entry name" value="Winged helix-like DNA-binding domain superfamily/Winged helix DNA-binding domain"/>
    <property type="match status" value="1"/>
</dbReference>
<dbReference type="PROSITE" id="PS51755">
    <property type="entry name" value="OMPR_PHOB"/>
    <property type="match status" value="1"/>
</dbReference>
<comment type="subcellular location">
    <subcellularLocation>
        <location evidence="1">Cytoplasm</location>
    </subcellularLocation>
</comment>
<dbReference type="OrthoDB" id="9802426at2"/>
<evidence type="ECO:0000256" key="5">
    <source>
        <dbReference type="ARBA" id="ARBA00023015"/>
    </source>
</evidence>
<gene>
    <name evidence="12" type="ORF">DFR41_110166</name>
</gene>
<proteinExistence type="predicted"/>
<dbReference type="Gene3D" id="3.40.50.2300">
    <property type="match status" value="1"/>
</dbReference>
<dbReference type="InterPro" id="IPR001867">
    <property type="entry name" value="OmpR/PhoB-type_DNA-bd"/>
</dbReference>
<evidence type="ECO:0000256" key="1">
    <source>
        <dbReference type="ARBA" id="ARBA00004496"/>
    </source>
</evidence>
<dbReference type="SUPFAM" id="SSF46894">
    <property type="entry name" value="C-terminal effector domain of the bipartite response regulators"/>
    <property type="match status" value="1"/>
</dbReference>
<feature type="DNA-binding region" description="OmpR/PhoB-type" evidence="9">
    <location>
        <begin position="139"/>
        <end position="242"/>
    </location>
</feature>
<dbReference type="InterPro" id="IPR001789">
    <property type="entry name" value="Sig_transdc_resp-reg_receiver"/>
</dbReference>
<sequence length="245" mass="26901">MPVAAPPPSASSPTAVVIEDEPQIRRFVRGALEAEGWQVHEAGELREGLAMAGTRQPDLLVLDLGLPDGDGLELIRDVRGWSGVPIIVLSARSDEADKIAALDAGADDYLTKPFGTGELLARVRANLRRPRAVGEVQADPVFRFGEGEGAVEVDRMNRQVRRGGDPLHLTPTEYRLLCTLIANAGRVLTHRQLLREVWGPSHAEQSHYLRVYMGHLRQKLELDPAQPRHLLTETGVGYRLVLQPG</sequence>
<evidence type="ECO:0000259" key="11">
    <source>
        <dbReference type="PROSITE" id="PS51755"/>
    </source>
</evidence>
<feature type="domain" description="Response regulatory" evidence="10">
    <location>
        <begin position="14"/>
        <end position="127"/>
    </location>
</feature>
<dbReference type="Proteomes" id="UP000255265">
    <property type="component" value="Unassembled WGS sequence"/>
</dbReference>